<feature type="region of interest" description="Disordered" evidence="1">
    <location>
        <begin position="1"/>
        <end position="24"/>
    </location>
</feature>
<keyword evidence="4" id="KW-1185">Reference proteome</keyword>
<keyword evidence="2" id="KW-0812">Transmembrane</keyword>
<evidence type="ECO:0000313" key="4">
    <source>
        <dbReference type="Proteomes" id="UP001499854"/>
    </source>
</evidence>
<dbReference type="EMBL" id="BAAAQM010000020">
    <property type="protein sequence ID" value="GAA1974809.1"/>
    <property type="molecule type" value="Genomic_DNA"/>
</dbReference>
<name>A0ABP5D6A1_9ACTN</name>
<feature type="transmembrane region" description="Helical" evidence="2">
    <location>
        <begin position="225"/>
        <end position="243"/>
    </location>
</feature>
<keyword evidence="2" id="KW-1133">Transmembrane helix</keyword>
<sequence length="283" mass="29486">MRTTYRRRAMARPQGATGRSSPPCRDGFRGRTGYINPVGTALLLLSVYLACAVEAVEALTIVLAAGVTRGWRPALQGVAAGLLLLGAVVAALGPALTVLPLKTLRLVVGGLLLTFGLQWLRKAILRASGDKDLRDEAAAYRRQVAAAARVTSSKKPFVDDWYAFTLSFKGVVLEGLEVAFIALTFGANQHGVALAALAAVAAVLTVAAAGVVLKAPLARVPENTMKFAVGVMLTGFGIFWGAAGAGAEWPGGDAALPVIVAYVLAVAATAVWVLRRRRAVWAG</sequence>
<organism evidence="3 4">
    <name type="scientific">Catenulispora subtropica</name>
    <dbReference type="NCBI Taxonomy" id="450798"/>
    <lineage>
        <taxon>Bacteria</taxon>
        <taxon>Bacillati</taxon>
        <taxon>Actinomycetota</taxon>
        <taxon>Actinomycetes</taxon>
        <taxon>Catenulisporales</taxon>
        <taxon>Catenulisporaceae</taxon>
        <taxon>Catenulispora</taxon>
    </lineage>
</organism>
<feature type="transmembrane region" description="Helical" evidence="2">
    <location>
        <begin position="77"/>
        <end position="97"/>
    </location>
</feature>
<proteinExistence type="predicted"/>
<evidence type="ECO:0000313" key="3">
    <source>
        <dbReference type="EMBL" id="GAA1974809.1"/>
    </source>
</evidence>
<gene>
    <name evidence="3" type="ORF">GCM10009838_38540</name>
</gene>
<feature type="compositionally biased region" description="Basic residues" evidence="1">
    <location>
        <begin position="1"/>
        <end position="10"/>
    </location>
</feature>
<comment type="caution">
    <text evidence="3">The sequence shown here is derived from an EMBL/GenBank/DDBJ whole genome shotgun (WGS) entry which is preliminary data.</text>
</comment>
<feature type="transmembrane region" description="Helical" evidence="2">
    <location>
        <begin position="255"/>
        <end position="274"/>
    </location>
</feature>
<dbReference type="Proteomes" id="UP001499854">
    <property type="component" value="Unassembled WGS sequence"/>
</dbReference>
<feature type="transmembrane region" description="Helical" evidence="2">
    <location>
        <begin position="161"/>
        <end position="185"/>
    </location>
</feature>
<protein>
    <recommendedName>
        <fullName evidence="5">GDT1 family protein</fullName>
    </recommendedName>
</protein>
<reference evidence="4" key="1">
    <citation type="journal article" date="2019" name="Int. J. Syst. Evol. Microbiol.">
        <title>The Global Catalogue of Microorganisms (GCM) 10K type strain sequencing project: providing services to taxonomists for standard genome sequencing and annotation.</title>
        <authorList>
            <consortium name="The Broad Institute Genomics Platform"/>
            <consortium name="The Broad Institute Genome Sequencing Center for Infectious Disease"/>
            <person name="Wu L."/>
            <person name="Ma J."/>
        </authorList>
    </citation>
    <scope>NUCLEOTIDE SEQUENCE [LARGE SCALE GENOMIC DNA]</scope>
    <source>
        <strain evidence="4">JCM 16013</strain>
    </source>
</reference>
<keyword evidence="2" id="KW-0472">Membrane</keyword>
<evidence type="ECO:0008006" key="5">
    <source>
        <dbReference type="Google" id="ProtNLM"/>
    </source>
</evidence>
<evidence type="ECO:0000256" key="2">
    <source>
        <dbReference type="SAM" id="Phobius"/>
    </source>
</evidence>
<evidence type="ECO:0000256" key="1">
    <source>
        <dbReference type="SAM" id="MobiDB-lite"/>
    </source>
</evidence>
<feature type="transmembrane region" description="Helical" evidence="2">
    <location>
        <begin position="41"/>
        <end position="65"/>
    </location>
</feature>
<feature type="transmembrane region" description="Helical" evidence="2">
    <location>
        <begin position="191"/>
        <end position="213"/>
    </location>
</feature>
<accession>A0ABP5D6A1</accession>